<dbReference type="AlphaFoldDB" id="A0A5N5TFH7"/>
<protein>
    <submittedName>
        <fullName evidence="1">Histone-lysine N-methyltransferase SETMAR</fullName>
    </submittedName>
</protein>
<evidence type="ECO:0000313" key="2">
    <source>
        <dbReference type="Proteomes" id="UP000326759"/>
    </source>
</evidence>
<evidence type="ECO:0000313" key="1">
    <source>
        <dbReference type="EMBL" id="KAB7505434.1"/>
    </source>
</evidence>
<name>A0A5N5TFH7_9CRUS</name>
<proteinExistence type="predicted"/>
<dbReference type="InterPro" id="IPR052709">
    <property type="entry name" value="Transposase-MT_Hybrid"/>
</dbReference>
<reference evidence="1 2" key="1">
    <citation type="journal article" date="2019" name="PLoS Biol.">
        <title>Sex chromosomes control vertical transmission of feminizing Wolbachia symbionts in an isopod.</title>
        <authorList>
            <person name="Becking T."/>
            <person name="Chebbi M.A."/>
            <person name="Giraud I."/>
            <person name="Moumen B."/>
            <person name="Laverre T."/>
            <person name="Caubet Y."/>
            <person name="Peccoud J."/>
            <person name="Gilbert C."/>
            <person name="Cordaux R."/>
        </authorList>
    </citation>
    <scope>NUCLEOTIDE SEQUENCE [LARGE SCALE GENOMIC DNA]</scope>
    <source>
        <strain evidence="1">ANa2</strain>
        <tissue evidence="1">Whole body excluding digestive tract and cuticle</tissue>
    </source>
</reference>
<keyword evidence="1" id="KW-0808">Transferase</keyword>
<sequence>MDSQFNPKDQKVIVKYLFSMRNDPTEIHKLLTASCGSTAADYKIVKGWIRELSCGNDDNEEEIHSEGPNGIPVTVLTPDPTDPAVVQRIEYLITKDKRMTVDRIAEMTVIPKPLASNIITQVLGLKRVCERWVPRLWTPEQRHYRVEASKELFEKYEDEGENFLRKIIFGDESFIQYYTPDKLATPTAPQRRHSKSIAEERYKPAIEPKQCITIFFFDYQGMICNFQVPEGTKVDAEYYANFLRDELAPAIKRKRKGVNIKDLYLLHDNTPVHNALPTQKALKDIDIQVLPHPPASPDMEPLEYFLIHHLKSHMKGTPFSNPLAIGATIQRLLVSLTDNHFANALQTLANRWESIVDSRGLYVL</sequence>
<dbReference type="GO" id="GO:0008168">
    <property type="term" value="F:methyltransferase activity"/>
    <property type="evidence" value="ECO:0007669"/>
    <property type="project" value="UniProtKB-KW"/>
</dbReference>
<gene>
    <name evidence="1" type="primary">SETMAR</name>
    <name evidence="1" type="ORF">Anas_00393</name>
</gene>
<dbReference type="Gene3D" id="3.30.420.10">
    <property type="entry name" value="Ribonuclease H-like superfamily/Ribonuclease H"/>
    <property type="match status" value="1"/>
</dbReference>
<dbReference type="GO" id="GO:0032259">
    <property type="term" value="P:methylation"/>
    <property type="evidence" value="ECO:0007669"/>
    <property type="project" value="UniProtKB-KW"/>
</dbReference>
<keyword evidence="2" id="KW-1185">Reference proteome</keyword>
<dbReference type="InterPro" id="IPR036397">
    <property type="entry name" value="RNaseH_sf"/>
</dbReference>
<keyword evidence="1" id="KW-0489">Methyltransferase</keyword>
<dbReference type="OrthoDB" id="6359454at2759"/>
<accession>A0A5N5TFH7</accession>
<organism evidence="1 2">
    <name type="scientific">Armadillidium nasatum</name>
    <dbReference type="NCBI Taxonomy" id="96803"/>
    <lineage>
        <taxon>Eukaryota</taxon>
        <taxon>Metazoa</taxon>
        <taxon>Ecdysozoa</taxon>
        <taxon>Arthropoda</taxon>
        <taxon>Crustacea</taxon>
        <taxon>Multicrustacea</taxon>
        <taxon>Malacostraca</taxon>
        <taxon>Eumalacostraca</taxon>
        <taxon>Peracarida</taxon>
        <taxon>Isopoda</taxon>
        <taxon>Oniscidea</taxon>
        <taxon>Crinocheta</taxon>
        <taxon>Armadillidiidae</taxon>
        <taxon>Armadillidium</taxon>
    </lineage>
</organism>
<dbReference type="PANTHER" id="PTHR46060:SF1">
    <property type="entry name" value="MARINER MOS1 TRANSPOSASE-LIKE PROTEIN"/>
    <property type="match status" value="1"/>
</dbReference>
<dbReference type="Proteomes" id="UP000326759">
    <property type="component" value="Unassembled WGS sequence"/>
</dbReference>
<dbReference type="EMBL" id="SEYY01001235">
    <property type="protein sequence ID" value="KAB7505434.1"/>
    <property type="molecule type" value="Genomic_DNA"/>
</dbReference>
<comment type="caution">
    <text evidence="1">The sequence shown here is derived from an EMBL/GenBank/DDBJ whole genome shotgun (WGS) entry which is preliminary data.</text>
</comment>
<dbReference type="PANTHER" id="PTHR46060">
    <property type="entry name" value="MARINER MOS1 TRANSPOSASE-LIKE PROTEIN"/>
    <property type="match status" value="1"/>
</dbReference>
<dbReference type="GO" id="GO:0003676">
    <property type="term" value="F:nucleic acid binding"/>
    <property type="evidence" value="ECO:0007669"/>
    <property type="project" value="InterPro"/>
</dbReference>